<name>A0A9P6ZXG9_9AGAM</name>
<proteinExistence type="predicted"/>
<sequence length="344" mass="38315">MLRSVQSKILPGFKCIVTRCTALEHISISSSAVYRADMLSLLSNGVRLCKRLVTLRCPPLDLAAWEHLSNLPTLLTVAISGEVLCPLNRNNYIFAPFVNVTVLTFHVDTVAYITAVLRHSEFPSLKEFEMHARAFPWTAAEQLFRSLSQCKACQTVQRIAMGSYFLGDQEPSLVGDSFTAVTHLLCFTQLQTLRLNFHCSIFLDNNLLLDAMSCWPHIRSLNLVGLRNTPIVTFCGLFTALRLCPHLHTLGISIDAVNIDIDPTAESFQHTTLQTLDLTKSRVADAKAVARIISSMLPCVDRISRLPYGDDLPRAWNTVNRHLKSFKSSLAPCRDITGTPSENT</sequence>
<keyword evidence="2" id="KW-1185">Reference proteome</keyword>
<comment type="caution">
    <text evidence="1">The sequence shown here is derived from an EMBL/GenBank/DDBJ whole genome shotgun (WGS) entry which is preliminary data.</text>
</comment>
<dbReference type="Proteomes" id="UP000714275">
    <property type="component" value="Unassembled WGS sequence"/>
</dbReference>
<dbReference type="Gene3D" id="3.80.10.10">
    <property type="entry name" value="Ribonuclease Inhibitor"/>
    <property type="match status" value="1"/>
</dbReference>
<evidence type="ECO:0000313" key="2">
    <source>
        <dbReference type="Proteomes" id="UP000714275"/>
    </source>
</evidence>
<accession>A0A9P6ZXG9</accession>
<dbReference type="EMBL" id="JABBWD010000018">
    <property type="protein sequence ID" value="KAG1777980.1"/>
    <property type="molecule type" value="Genomic_DNA"/>
</dbReference>
<dbReference type="OrthoDB" id="2691562at2759"/>
<reference evidence="1" key="1">
    <citation type="journal article" date="2020" name="New Phytol.">
        <title>Comparative genomics reveals dynamic genome evolution in host specialist ectomycorrhizal fungi.</title>
        <authorList>
            <person name="Lofgren L.A."/>
            <person name="Nguyen N.H."/>
            <person name="Vilgalys R."/>
            <person name="Ruytinx J."/>
            <person name="Liao H.L."/>
            <person name="Branco S."/>
            <person name="Kuo A."/>
            <person name="LaButti K."/>
            <person name="Lipzen A."/>
            <person name="Andreopoulos W."/>
            <person name="Pangilinan J."/>
            <person name="Riley R."/>
            <person name="Hundley H."/>
            <person name="Na H."/>
            <person name="Barry K."/>
            <person name="Grigoriev I.V."/>
            <person name="Stajich J.E."/>
            <person name="Kennedy P.G."/>
        </authorList>
    </citation>
    <scope>NUCLEOTIDE SEQUENCE</scope>
    <source>
        <strain evidence="1">DOB743</strain>
    </source>
</reference>
<dbReference type="SUPFAM" id="SSF52047">
    <property type="entry name" value="RNI-like"/>
    <property type="match status" value="1"/>
</dbReference>
<evidence type="ECO:0000313" key="1">
    <source>
        <dbReference type="EMBL" id="KAG1777980.1"/>
    </source>
</evidence>
<protein>
    <submittedName>
        <fullName evidence="1">Uncharacterized protein</fullName>
    </submittedName>
</protein>
<dbReference type="AlphaFoldDB" id="A0A9P6ZXG9"/>
<gene>
    <name evidence="1" type="ORF">EV702DRAFT_1196777</name>
</gene>
<organism evidence="1 2">
    <name type="scientific">Suillus placidus</name>
    <dbReference type="NCBI Taxonomy" id="48579"/>
    <lineage>
        <taxon>Eukaryota</taxon>
        <taxon>Fungi</taxon>
        <taxon>Dikarya</taxon>
        <taxon>Basidiomycota</taxon>
        <taxon>Agaricomycotina</taxon>
        <taxon>Agaricomycetes</taxon>
        <taxon>Agaricomycetidae</taxon>
        <taxon>Boletales</taxon>
        <taxon>Suillineae</taxon>
        <taxon>Suillaceae</taxon>
        <taxon>Suillus</taxon>
    </lineage>
</organism>
<dbReference type="InterPro" id="IPR032675">
    <property type="entry name" value="LRR_dom_sf"/>
</dbReference>